<dbReference type="EMBL" id="FOFY01000001">
    <property type="protein sequence ID" value="SEP97915.1"/>
    <property type="molecule type" value="Genomic_DNA"/>
</dbReference>
<comment type="caution">
    <text evidence="1">The sequence shown here is derived from an EMBL/GenBank/DDBJ whole genome shotgun (WGS) entry which is preliminary data.</text>
</comment>
<gene>
    <name evidence="1" type="ORF">SAMN04488089_101238</name>
</gene>
<sequence length="1248" mass="137365">MNVLIKEYRYVLAFVLCVLLGQLSPLYAQFTIQESFTHRSVNSKVVLGDNAILTASQGLDDYGNGWLRLTSDGMNQKGYAIIEESFPSDRGVLIDFEYKAWRKKDGKISGGADGISVFLYDGSIPKGRFRLGSYGGSLGYGPGNNTYGVTGGYIAVGLDEYGNFTSGAVGRPNTRGSFAQSVVLRGKVINDLNKTARYLTHIKEPGGRTIDYGFTHSRPNDYNFYRRVQIEMKPILEEDRSKKKPDGTYALKKKFHIKVRIQPVYSGRFVEVLDYKYDELPYETLKIGFAASTGMAVNIHEIKDLNVTTPEGLMINKSVNLLEAKKGDKLSYTLEMSNHSSDLYKDFKLNDYLSTIKEFFRVDEIFFDNRGNNNNTLTPPSNVPSIYSAKSIENWKVSLDAHSSSKVVINGTVIGYPGLGVLSNEAYLDVSNLKLPYVDPTKIRSIAHTSIVGKPHPQPSISSDVSVVCEGDETILTAKKPLTAVGNVESYRWFKDGNLFKVREVGDDLEDRIVEELLPIESIRVTEPGSYSVVYVINGVSSEESAKVKINVNPIPKLRLKNTNDALSYTLNVGDSFVLPVMITDNARDIITWYGVNGEEIIDRTSPKVFNQAGVYNYTVVAENANGCSDIKNIQVNVFNNQDCPPTYERYWATDYTAWYSALTGGVSNKSNAIDGRPDTYSTITVGLGLLGLGTTWQNIYFKEDQAAGTPVTVKLGKEYSGLVALGGITVVGLDANGKKIGTLQGVDGGLVDLLAADNVLEYTFVPSNKKGPQKYRGVQVVLGSTVGVAQNAKVYGAYVTKTVDNPSCAAVLPNINPNVLDVLHGVEDVGLGVASATASVSHPWNAVDDDPNSYAVIARGVAVANMASLTVVFKQTALPGDELHITAENKNPGVLSLELVKGFKIQRYLGDKKVGEPLTESNGALRLRLLGIGGRDRYRIIVAPSTEPFDRVKISYGSVVGVLGDFTHIYNVDLVPRVEVGMEIETDQYGYELEQVLQLCEGEPLRIQPQNSHCTTYEVYTSEKGMTRLPALEDMFTIDLSKHYKVGDEFTVYVQAVRNGCTIGSRTPIKIKINSLPSVGRVIAKDHKGKQTVVVDQVNIKGGQPLQLSPVVTGEIQRYDWEYLLDTENEWKAFPFATVDNPEVEVRVTILERDKDNKVIFDQNDKPIVKQQGGVFIIKPGTGAMTITFPKDAKVNGENWHNKKGKVRLTITNLTGCSTSVIYDLTFLRGFREGIFSNPMLPSKKTK</sequence>
<evidence type="ECO:0008006" key="3">
    <source>
        <dbReference type="Google" id="ProtNLM"/>
    </source>
</evidence>
<dbReference type="InterPro" id="IPR013320">
    <property type="entry name" value="ConA-like_dom_sf"/>
</dbReference>
<reference evidence="1 2" key="1">
    <citation type="submission" date="2016-10" db="EMBL/GenBank/DDBJ databases">
        <authorList>
            <person name="Varghese N."/>
            <person name="Submissions S."/>
        </authorList>
    </citation>
    <scope>NUCLEOTIDE SEQUENCE [LARGE SCALE GENOMIC DNA]</scope>
    <source>
        <strain evidence="2">DSM 19823 / KCTC 23066 / CCTCC M 208030 / D25</strain>
    </source>
</reference>
<proteinExistence type="predicted"/>
<evidence type="ECO:0000313" key="2">
    <source>
        <dbReference type="Proteomes" id="UP000183496"/>
    </source>
</evidence>
<dbReference type="SUPFAM" id="SSF49899">
    <property type="entry name" value="Concanavalin A-like lectins/glucanases"/>
    <property type="match status" value="1"/>
</dbReference>
<dbReference type="AlphaFoldDB" id="A0AAJ4W142"/>
<evidence type="ECO:0000313" key="1">
    <source>
        <dbReference type="EMBL" id="SEP97915.1"/>
    </source>
</evidence>
<name>A0AAJ4W142_MYRPR</name>
<organism evidence="1 2">
    <name type="scientific">Myroides profundi</name>
    <dbReference type="NCBI Taxonomy" id="480520"/>
    <lineage>
        <taxon>Bacteria</taxon>
        <taxon>Pseudomonadati</taxon>
        <taxon>Bacteroidota</taxon>
        <taxon>Flavobacteriia</taxon>
        <taxon>Flavobacteriales</taxon>
        <taxon>Flavobacteriaceae</taxon>
        <taxon>Myroides</taxon>
    </lineage>
</organism>
<keyword evidence="2" id="KW-1185">Reference proteome</keyword>
<protein>
    <recommendedName>
        <fullName evidence="3">PKD domain-containing protein</fullName>
    </recommendedName>
</protein>
<dbReference type="GO" id="GO:0004553">
    <property type="term" value="F:hydrolase activity, hydrolyzing O-glycosyl compounds"/>
    <property type="evidence" value="ECO:0007669"/>
    <property type="project" value="UniProtKB-ARBA"/>
</dbReference>
<dbReference type="Gene3D" id="2.60.120.200">
    <property type="match status" value="1"/>
</dbReference>
<accession>A0AAJ4W142</accession>
<dbReference type="KEGG" id="mpw:MPR_0255"/>
<dbReference type="Proteomes" id="UP000183496">
    <property type="component" value="Unassembled WGS sequence"/>
</dbReference>
<dbReference type="RefSeq" id="WP_235280493.1">
    <property type="nucleotide sequence ID" value="NZ_CP010817.1"/>
</dbReference>
<dbReference type="GO" id="GO:0005975">
    <property type="term" value="P:carbohydrate metabolic process"/>
    <property type="evidence" value="ECO:0007669"/>
    <property type="project" value="UniProtKB-ARBA"/>
</dbReference>